<comment type="cofactor">
    <cofactor evidence="2">
        <name>Mg(2+)</name>
        <dbReference type="ChEBI" id="CHEBI:18420"/>
    </cofactor>
</comment>
<dbReference type="EMBL" id="CP048222">
    <property type="protein sequence ID" value="QHT71034.1"/>
    <property type="molecule type" value="Genomic_DNA"/>
</dbReference>
<dbReference type="InterPro" id="IPR015797">
    <property type="entry name" value="NUDIX_hydrolase-like_dom_sf"/>
</dbReference>
<proteinExistence type="predicted"/>
<dbReference type="PROSITE" id="PS51462">
    <property type="entry name" value="NUDIX"/>
    <property type="match status" value="1"/>
</dbReference>
<gene>
    <name evidence="8" type="ORF">GXP67_32475</name>
</gene>
<dbReference type="RefSeq" id="WP_162446977.1">
    <property type="nucleotide sequence ID" value="NZ_CP048222.1"/>
</dbReference>
<dbReference type="KEGG" id="rhoz:GXP67_32475"/>
<evidence type="ECO:0000256" key="6">
    <source>
        <dbReference type="ARBA" id="ARBA00023211"/>
    </source>
</evidence>
<feature type="domain" description="Nudix hydrolase" evidence="7">
    <location>
        <begin position="43"/>
        <end position="177"/>
    </location>
</feature>
<name>A0A6C0GTA0_9BACT</name>
<dbReference type="InterPro" id="IPR000086">
    <property type="entry name" value="NUDIX_hydrolase_dom"/>
</dbReference>
<dbReference type="GO" id="GO:0010945">
    <property type="term" value="F:coenzyme A diphosphatase activity"/>
    <property type="evidence" value="ECO:0007669"/>
    <property type="project" value="InterPro"/>
</dbReference>
<evidence type="ECO:0000259" key="7">
    <source>
        <dbReference type="PROSITE" id="PS51462"/>
    </source>
</evidence>
<keyword evidence="3" id="KW-0479">Metal-binding</keyword>
<dbReference type="Gene3D" id="3.90.79.10">
    <property type="entry name" value="Nucleoside Triphosphate Pyrophosphohydrolase"/>
    <property type="match status" value="1"/>
</dbReference>
<dbReference type="GO" id="GO:0046872">
    <property type="term" value="F:metal ion binding"/>
    <property type="evidence" value="ECO:0007669"/>
    <property type="project" value="UniProtKB-KW"/>
</dbReference>
<reference evidence="8 9" key="1">
    <citation type="submission" date="2020-01" db="EMBL/GenBank/DDBJ databases">
        <authorList>
            <person name="Kim M.K."/>
        </authorList>
    </citation>
    <scope>NUCLEOTIDE SEQUENCE [LARGE SCALE GENOMIC DNA]</scope>
    <source>
        <strain evidence="8 9">172606-1</strain>
    </source>
</reference>
<evidence type="ECO:0000313" key="9">
    <source>
        <dbReference type="Proteomes" id="UP000480178"/>
    </source>
</evidence>
<dbReference type="PANTHER" id="PTHR12992:SF11">
    <property type="entry name" value="MITOCHONDRIAL COENZYME A DIPHOSPHATASE NUDT8"/>
    <property type="match status" value="1"/>
</dbReference>
<keyword evidence="9" id="KW-1185">Reference proteome</keyword>
<sequence>MHQLFFEKIKERLKQTLPGPAAQVKMASTLRSILRLPAQPNDDTRSSAVLILFYPVENIIHIPLMVRPVYKGVHSGQVSLPGGRREESDQTLIETALREAKEEIGIIPRQIEILGALTELYVPASNFLVLPVVGSIRQRPDFKIDPYEVDRLLEVPLNELQDVTRIGSKEIVVRDTITIQAPYYDLQGYTVWGATAMIMSELNEILTELS</sequence>
<evidence type="ECO:0000256" key="4">
    <source>
        <dbReference type="ARBA" id="ARBA00022801"/>
    </source>
</evidence>
<dbReference type="PANTHER" id="PTHR12992">
    <property type="entry name" value="NUDIX HYDROLASE"/>
    <property type="match status" value="1"/>
</dbReference>
<accession>A0A6C0GTA0</accession>
<dbReference type="InterPro" id="IPR045121">
    <property type="entry name" value="CoAse"/>
</dbReference>
<keyword evidence="4" id="KW-0378">Hydrolase</keyword>
<keyword evidence="6" id="KW-0464">Manganese</keyword>
<dbReference type="Proteomes" id="UP000480178">
    <property type="component" value="Chromosome"/>
</dbReference>
<dbReference type="CDD" id="cd03426">
    <property type="entry name" value="NUDIX_CoAse_Nudt7"/>
    <property type="match status" value="1"/>
</dbReference>
<protein>
    <submittedName>
        <fullName evidence="8">CoA pyrophosphatase</fullName>
    </submittedName>
</protein>
<evidence type="ECO:0000313" key="8">
    <source>
        <dbReference type="EMBL" id="QHT71034.1"/>
    </source>
</evidence>
<evidence type="ECO:0000256" key="5">
    <source>
        <dbReference type="ARBA" id="ARBA00022842"/>
    </source>
</evidence>
<evidence type="ECO:0000256" key="1">
    <source>
        <dbReference type="ARBA" id="ARBA00001936"/>
    </source>
</evidence>
<dbReference type="AlphaFoldDB" id="A0A6C0GTA0"/>
<dbReference type="Pfam" id="PF00293">
    <property type="entry name" value="NUDIX"/>
    <property type="match status" value="1"/>
</dbReference>
<keyword evidence="5" id="KW-0460">Magnesium</keyword>
<evidence type="ECO:0000256" key="3">
    <source>
        <dbReference type="ARBA" id="ARBA00022723"/>
    </source>
</evidence>
<organism evidence="8 9">
    <name type="scientific">Rhodocytophaga rosea</name>
    <dbReference type="NCBI Taxonomy" id="2704465"/>
    <lineage>
        <taxon>Bacteria</taxon>
        <taxon>Pseudomonadati</taxon>
        <taxon>Bacteroidota</taxon>
        <taxon>Cytophagia</taxon>
        <taxon>Cytophagales</taxon>
        <taxon>Rhodocytophagaceae</taxon>
        <taxon>Rhodocytophaga</taxon>
    </lineage>
</organism>
<evidence type="ECO:0000256" key="2">
    <source>
        <dbReference type="ARBA" id="ARBA00001946"/>
    </source>
</evidence>
<dbReference type="SUPFAM" id="SSF55811">
    <property type="entry name" value="Nudix"/>
    <property type="match status" value="1"/>
</dbReference>
<comment type="cofactor">
    <cofactor evidence="1">
        <name>Mn(2+)</name>
        <dbReference type="ChEBI" id="CHEBI:29035"/>
    </cofactor>
</comment>